<evidence type="ECO:0000313" key="2">
    <source>
        <dbReference type="EMBL" id="SPD87664.1"/>
    </source>
</evidence>
<organism evidence="2 3">
    <name type="scientific">Micropruina glycogenica</name>
    <dbReference type="NCBI Taxonomy" id="75385"/>
    <lineage>
        <taxon>Bacteria</taxon>
        <taxon>Bacillati</taxon>
        <taxon>Actinomycetota</taxon>
        <taxon>Actinomycetes</taxon>
        <taxon>Propionibacteriales</taxon>
        <taxon>Nocardioidaceae</taxon>
        <taxon>Micropruina</taxon>
    </lineage>
</organism>
<reference evidence="2 3" key="1">
    <citation type="submission" date="2018-02" db="EMBL/GenBank/DDBJ databases">
        <authorList>
            <person name="Cohen D.B."/>
            <person name="Kent A.D."/>
        </authorList>
    </citation>
    <scope>NUCLEOTIDE SEQUENCE [LARGE SCALE GENOMIC DNA]</scope>
    <source>
        <strain evidence="2">1</strain>
    </source>
</reference>
<name>A0A2N9JHV3_9ACTN</name>
<evidence type="ECO:0000313" key="3">
    <source>
        <dbReference type="Proteomes" id="UP000238164"/>
    </source>
</evidence>
<dbReference type="KEGG" id="mgg:MPLG2_2634"/>
<accession>A0A2N9JHV3</accession>
<dbReference type="AlphaFoldDB" id="A0A2N9JHV3"/>
<dbReference type="Proteomes" id="UP000238164">
    <property type="component" value="Chromosome 1"/>
</dbReference>
<evidence type="ECO:0000256" key="1">
    <source>
        <dbReference type="SAM" id="Phobius"/>
    </source>
</evidence>
<sequence>MFRSTRWYWWPWDFGVLLFSGTFAWLLFRTTQGTGGLWVWTQLLGTAVLVIASAVRVRGGLDVGPDGLLIGAVAPFAWGSIGFDRSRWGP</sequence>
<feature type="transmembrane region" description="Helical" evidence="1">
    <location>
        <begin position="34"/>
        <end position="55"/>
    </location>
</feature>
<protein>
    <submittedName>
        <fullName evidence="2">Uncharacterized protein</fullName>
    </submittedName>
</protein>
<keyword evidence="1" id="KW-0472">Membrane</keyword>
<gene>
    <name evidence="2" type="ORF">MPLG2_2634</name>
</gene>
<keyword evidence="1" id="KW-0812">Transmembrane</keyword>
<keyword evidence="1" id="KW-1133">Transmembrane helix</keyword>
<keyword evidence="3" id="KW-1185">Reference proteome</keyword>
<dbReference type="EMBL" id="LT985188">
    <property type="protein sequence ID" value="SPD87664.1"/>
    <property type="molecule type" value="Genomic_DNA"/>
</dbReference>
<dbReference type="RefSeq" id="WP_158681139.1">
    <property type="nucleotide sequence ID" value="NZ_BAAAGO010000031.1"/>
</dbReference>
<proteinExistence type="predicted"/>
<feature type="transmembrane region" description="Helical" evidence="1">
    <location>
        <begin position="7"/>
        <end position="28"/>
    </location>
</feature>